<feature type="transmembrane region" description="Helical" evidence="5">
    <location>
        <begin position="52"/>
        <end position="75"/>
    </location>
</feature>
<sequence length="285" mass="31483">MNQNNSPKHWGVPQNTDAPAAKIGTLNLPPQPKMGSGFPTLLRKELMRFWKVGFQTIAAPVLTALMYLLIFAHVLEGRVTVYDSVPYTAFLIPGLMMMSMLQNAFANPSSSLIQSRITGNLVFILLPPLSHREIFAAYLLAAIARGVCVGLCVWLVSLFFVSLPIANPLWVLVFAILSCGIMGTLGLIAGLWSEKFDQLAAFQNFLIMPATFLSGVFYSIHSLPPFWQSVSHWNPLLYTIDGFRYGFFAASDISPWFSLTVVASVFVALCLISLRLLASGYKLRN</sequence>
<keyword evidence="3 5" id="KW-1133">Transmembrane helix</keyword>
<comment type="subcellular location">
    <subcellularLocation>
        <location evidence="5">Cell inner membrane</location>
        <topology evidence="5">Multi-pass membrane protein</topology>
    </subcellularLocation>
    <subcellularLocation>
        <location evidence="1">Membrane</location>
        <topology evidence="1">Multi-pass membrane protein</topology>
    </subcellularLocation>
</comment>
<feature type="transmembrane region" description="Helical" evidence="5">
    <location>
        <begin position="256"/>
        <end position="278"/>
    </location>
</feature>
<dbReference type="GO" id="GO:0043190">
    <property type="term" value="C:ATP-binding cassette (ABC) transporter complex"/>
    <property type="evidence" value="ECO:0007669"/>
    <property type="project" value="InterPro"/>
</dbReference>
<dbReference type="PROSITE" id="PS51012">
    <property type="entry name" value="ABC_TM2"/>
    <property type="match status" value="1"/>
</dbReference>
<feature type="transmembrane region" description="Helical" evidence="5">
    <location>
        <begin position="199"/>
        <end position="220"/>
    </location>
</feature>
<keyword evidence="2 5" id="KW-0812">Transmembrane</keyword>
<dbReference type="InterPro" id="IPR013525">
    <property type="entry name" value="ABC2_TM"/>
</dbReference>
<keyword evidence="8" id="KW-1185">Reference proteome</keyword>
<comment type="caution">
    <text evidence="7">The sequence shown here is derived from an EMBL/GenBank/DDBJ whole genome shotgun (WGS) entry which is preliminary data.</text>
</comment>
<feature type="transmembrane region" description="Helical" evidence="5">
    <location>
        <begin position="87"/>
        <end position="106"/>
    </location>
</feature>
<gene>
    <name evidence="7" type="ORF">GCM10010096_23440</name>
</gene>
<accession>A0A8H9IMD7</accession>
<dbReference type="EMBL" id="BMZN01000003">
    <property type="protein sequence ID" value="GHC50757.1"/>
    <property type="molecule type" value="Genomic_DNA"/>
</dbReference>
<dbReference type="InterPro" id="IPR000412">
    <property type="entry name" value="ABC_2_transport"/>
</dbReference>
<evidence type="ECO:0000313" key="8">
    <source>
        <dbReference type="Proteomes" id="UP000608923"/>
    </source>
</evidence>
<proteinExistence type="inferred from homology"/>
<evidence type="ECO:0000256" key="5">
    <source>
        <dbReference type="RuleBase" id="RU361157"/>
    </source>
</evidence>
<dbReference type="InterPro" id="IPR052522">
    <property type="entry name" value="ABC-2_transport_permease"/>
</dbReference>
<dbReference type="PIRSF" id="PIRSF006648">
    <property type="entry name" value="DrrB"/>
    <property type="match status" value="1"/>
</dbReference>
<name>A0A8H9IMD7_9BURK</name>
<dbReference type="Pfam" id="PF01061">
    <property type="entry name" value="ABC2_membrane"/>
    <property type="match status" value="1"/>
</dbReference>
<feature type="transmembrane region" description="Helical" evidence="5">
    <location>
        <begin position="135"/>
        <end position="163"/>
    </location>
</feature>
<comment type="similarity">
    <text evidence="5">Belongs to the ABC-2 integral membrane protein family.</text>
</comment>
<evidence type="ECO:0000256" key="1">
    <source>
        <dbReference type="ARBA" id="ARBA00004141"/>
    </source>
</evidence>
<dbReference type="PANTHER" id="PTHR43332:SF1">
    <property type="entry name" value="TRANSPORT PERMEASE PROTEIN"/>
    <property type="match status" value="1"/>
</dbReference>
<feature type="transmembrane region" description="Helical" evidence="5">
    <location>
        <begin position="169"/>
        <end position="192"/>
    </location>
</feature>
<feature type="domain" description="ABC transmembrane type-2" evidence="6">
    <location>
        <begin position="51"/>
        <end position="280"/>
    </location>
</feature>
<keyword evidence="4 5" id="KW-0472">Membrane</keyword>
<dbReference type="GO" id="GO:0140359">
    <property type="term" value="F:ABC-type transporter activity"/>
    <property type="evidence" value="ECO:0007669"/>
    <property type="project" value="InterPro"/>
</dbReference>
<keyword evidence="5" id="KW-1003">Cell membrane</keyword>
<evidence type="ECO:0000256" key="2">
    <source>
        <dbReference type="ARBA" id="ARBA00022692"/>
    </source>
</evidence>
<keyword evidence="5" id="KW-0813">Transport</keyword>
<evidence type="ECO:0000256" key="4">
    <source>
        <dbReference type="ARBA" id="ARBA00023136"/>
    </source>
</evidence>
<dbReference type="PANTHER" id="PTHR43332">
    <property type="entry name" value="INNER MEMBRANE TRANSPORT PERMEASE YADH-RELATED"/>
    <property type="match status" value="1"/>
</dbReference>
<protein>
    <recommendedName>
        <fullName evidence="5">Transport permease protein</fullName>
    </recommendedName>
</protein>
<evidence type="ECO:0000313" key="7">
    <source>
        <dbReference type="EMBL" id="GHC50757.1"/>
    </source>
</evidence>
<evidence type="ECO:0000256" key="3">
    <source>
        <dbReference type="ARBA" id="ARBA00022989"/>
    </source>
</evidence>
<dbReference type="Proteomes" id="UP000608923">
    <property type="component" value="Unassembled WGS sequence"/>
</dbReference>
<organism evidence="7 8">
    <name type="scientific">Alcaligenes pakistanensis</name>
    <dbReference type="NCBI Taxonomy" id="1482717"/>
    <lineage>
        <taxon>Bacteria</taxon>
        <taxon>Pseudomonadati</taxon>
        <taxon>Pseudomonadota</taxon>
        <taxon>Betaproteobacteria</taxon>
        <taxon>Burkholderiales</taxon>
        <taxon>Alcaligenaceae</taxon>
        <taxon>Alcaligenes</taxon>
    </lineage>
</organism>
<dbReference type="PRINTS" id="PR00164">
    <property type="entry name" value="ABC2TRNSPORT"/>
</dbReference>
<evidence type="ECO:0000259" key="6">
    <source>
        <dbReference type="PROSITE" id="PS51012"/>
    </source>
</evidence>
<reference evidence="8" key="1">
    <citation type="journal article" date="2019" name="Int. J. Syst. Evol. Microbiol.">
        <title>The Global Catalogue of Microorganisms (GCM) 10K type strain sequencing project: providing services to taxonomists for standard genome sequencing and annotation.</title>
        <authorList>
            <consortium name="The Broad Institute Genomics Platform"/>
            <consortium name="The Broad Institute Genome Sequencing Center for Infectious Disease"/>
            <person name="Wu L."/>
            <person name="Ma J."/>
        </authorList>
    </citation>
    <scope>NUCLEOTIDE SEQUENCE [LARGE SCALE GENOMIC DNA]</scope>
    <source>
        <strain evidence="8">KCTC 42083</strain>
    </source>
</reference>
<dbReference type="AlphaFoldDB" id="A0A8H9IMD7"/>
<dbReference type="InterPro" id="IPR047817">
    <property type="entry name" value="ABC2_TM_bact-type"/>
</dbReference>